<dbReference type="RefSeq" id="WP_164458829.1">
    <property type="nucleotide sequence ID" value="NZ_JAAIFS010000003.1"/>
</dbReference>
<organism evidence="1">
    <name type="scientific">Streptomyces tendae</name>
    <dbReference type="NCBI Taxonomy" id="1932"/>
    <lineage>
        <taxon>Bacteria</taxon>
        <taxon>Bacillati</taxon>
        <taxon>Actinomycetota</taxon>
        <taxon>Actinomycetes</taxon>
        <taxon>Kitasatosporales</taxon>
        <taxon>Streptomycetaceae</taxon>
        <taxon>Streptomyces</taxon>
    </lineage>
</organism>
<evidence type="ECO:0000313" key="1">
    <source>
        <dbReference type="EMBL" id="NEV88161.1"/>
    </source>
</evidence>
<sequence length="47" mass="5391">MSTPVLARSTRLTRQAFHFRHDVGRDTADHMVVVRVVLPPPFPGHRE</sequence>
<comment type="caution">
    <text evidence="1">The sequence shown here is derived from an EMBL/GenBank/DDBJ whole genome shotgun (WGS) entry which is preliminary data.</text>
</comment>
<gene>
    <name evidence="1" type="ORF">GUR47_16000</name>
</gene>
<dbReference type="EMBL" id="JAAIFS010000003">
    <property type="protein sequence ID" value="NEV88161.1"/>
    <property type="molecule type" value="Genomic_DNA"/>
</dbReference>
<protein>
    <submittedName>
        <fullName evidence="1">Uncharacterized protein</fullName>
    </submittedName>
</protein>
<accession>A0A6B3QP95</accession>
<proteinExistence type="predicted"/>
<dbReference type="AlphaFoldDB" id="A0A6B3QP95"/>
<reference evidence="1" key="1">
    <citation type="journal article" date="2020" name="Microorganisms">
        <title>Isolation, Genomic and Metabolomic Characterization of Streptomyces tendae VITAKN with Quorum Sensing Inhibitory Activity from Southern India.</title>
        <authorList>
            <person name="Ishaque N.M."/>
            <person name="Burgsdorf I."/>
            <person name="Limlingan Malit J.J."/>
            <person name="Saha S."/>
            <person name="Teta R."/>
            <person name="Ewe D."/>
            <person name="Kannabiran K."/>
            <person name="Hrouzek P."/>
            <person name="Steindler L."/>
            <person name="Costantino V."/>
            <person name="Saurav K."/>
        </authorList>
    </citation>
    <scope>NUCLEOTIDE SEQUENCE</scope>
    <source>
        <strain evidence="1">VITAKN</strain>
    </source>
</reference>
<name>A0A6B3QP95_STRTE</name>